<dbReference type="EMBL" id="CAADRP010002318">
    <property type="protein sequence ID" value="VFU65990.1"/>
    <property type="molecule type" value="Genomic_DNA"/>
</dbReference>
<sequence>MSELVRSGFDHRQDKLSLQVEQLRLMALEGIAGAKIMVVRKEKVERHIHKMSREPMHENLFLQEIMSHMMARGGENKERNMMEKMVVN</sequence>
<protein>
    <submittedName>
        <fullName evidence="1">Uncharacterized protein</fullName>
    </submittedName>
</protein>
<gene>
    <name evidence="1" type="ORF">SVIM_LOCUS509221</name>
</gene>
<evidence type="ECO:0000313" key="1">
    <source>
        <dbReference type="EMBL" id="VFU65990.1"/>
    </source>
</evidence>
<dbReference type="AlphaFoldDB" id="A0A6N2NK78"/>
<name>A0A6N2NK78_SALVM</name>
<proteinExistence type="predicted"/>
<accession>A0A6N2NK78</accession>
<reference evidence="1" key="1">
    <citation type="submission" date="2019-03" db="EMBL/GenBank/DDBJ databases">
        <authorList>
            <person name="Mank J."/>
            <person name="Almeida P."/>
        </authorList>
    </citation>
    <scope>NUCLEOTIDE SEQUENCE</scope>
    <source>
        <strain evidence="1">78183</strain>
    </source>
</reference>
<organism evidence="1">
    <name type="scientific">Salix viminalis</name>
    <name type="common">Common osier</name>
    <name type="synonym">Basket willow</name>
    <dbReference type="NCBI Taxonomy" id="40686"/>
    <lineage>
        <taxon>Eukaryota</taxon>
        <taxon>Viridiplantae</taxon>
        <taxon>Streptophyta</taxon>
        <taxon>Embryophyta</taxon>
        <taxon>Tracheophyta</taxon>
        <taxon>Spermatophyta</taxon>
        <taxon>Magnoliopsida</taxon>
        <taxon>eudicotyledons</taxon>
        <taxon>Gunneridae</taxon>
        <taxon>Pentapetalae</taxon>
        <taxon>rosids</taxon>
        <taxon>fabids</taxon>
        <taxon>Malpighiales</taxon>
        <taxon>Salicaceae</taxon>
        <taxon>Saliceae</taxon>
        <taxon>Salix</taxon>
    </lineage>
</organism>